<keyword evidence="9" id="KW-1185">Reference proteome</keyword>
<name>A0A081P9S7_9BACL</name>
<keyword evidence="5 7" id="KW-1133">Transmembrane helix</keyword>
<reference evidence="8 9" key="1">
    <citation type="submission" date="2014-06" db="EMBL/GenBank/DDBJ databases">
        <title>Draft genome sequence of Paenibacillus sp. MSt1.</title>
        <authorList>
            <person name="Aw Y.K."/>
            <person name="Ong K.S."/>
            <person name="Gan H.M."/>
            <person name="Lee S.M."/>
        </authorList>
    </citation>
    <scope>NUCLEOTIDE SEQUENCE [LARGE SCALE GENOMIC DNA]</scope>
    <source>
        <strain evidence="8 9">MSt1</strain>
    </source>
</reference>
<sequence>MKSWLRKLRPLGSIFWTFCKISPVTFGGGYAMIPVMEREVVGKRRWIEPDEMSGVLSIAGSAPGGVGVNAAAFIGYRLAGVPGAAVAVGGMTLPAFLIVFLLSLVFREIYDLPKVAAAFQGIQAAIAALIIISAYNMGKSSVVDRTTLATAAFTVVLLLVFHVHPMLVILIGLVIGHLLVRMKRKLGYRAFEPKDEEAPAAGNGYKYADYFIADGI</sequence>
<evidence type="ECO:0000313" key="9">
    <source>
        <dbReference type="Proteomes" id="UP000028123"/>
    </source>
</evidence>
<evidence type="ECO:0000313" key="8">
    <source>
        <dbReference type="EMBL" id="KEQ27450.1"/>
    </source>
</evidence>
<dbReference type="PANTHER" id="PTHR43663">
    <property type="entry name" value="CHROMATE TRANSPORT PROTEIN-RELATED"/>
    <property type="match status" value="1"/>
</dbReference>
<dbReference type="PANTHER" id="PTHR43663:SF2">
    <property type="entry name" value="CHROMATE TRANSPORT PROTEIN-RELATED"/>
    <property type="match status" value="1"/>
</dbReference>
<evidence type="ECO:0000256" key="4">
    <source>
        <dbReference type="ARBA" id="ARBA00022692"/>
    </source>
</evidence>
<keyword evidence="6 7" id="KW-0472">Membrane</keyword>
<dbReference type="RefSeq" id="WP_407668071.1">
    <property type="nucleotide sequence ID" value="NZ_JNVM01000003.1"/>
</dbReference>
<dbReference type="GO" id="GO:0015109">
    <property type="term" value="F:chromate transmembrane transporter activity"/>
    <property type="evidence" value="ECO:0007669"/>
    <property type="project" value="InterPro"/>
</dbReference>
<evidence type="ECO:0000256" key="6">
    <source>
        <dbReference type="ARBA" id="ARBA00023136"/>
    </source>
</evidence>
<dbReference type="eggNOG" id="COG2059">
    <property type="taxonomic scope" value="Bacteria"/>
</dbReference>
<feature type="transmembrane region" description="Helical" evidence="7">
    <location>
        <begin position="115"/>
        <end position="135"/>
    </location>
</feature>
<evidence type="ECO:0000256" key="3">
    <source>
        <dbReference type="ARBA" id="ARBA00022475"/>
    </source>
</evidence>
<dbReference type="Pfam" id="PF02417">
    <property type="entry name" value="Chromate_transp"/>
    <property type="match status" value="1"/>
</dbReference>
<gene>
    <name evidence="8" type="ORF">ET33_19595</name>
</gene>
<feature type="transmembrane region" description="Helical" evidence="7">
    <location>
        <begin position="155"/>
        <end position="180"/>
    </location>
</feature>
<feature type="transmembrane region" description="Helical" evidence="7">
    <location>
        <begin position="84"/>
        <end position="106"/>
    </location>
</feature>
<comment type="similarity">
    <text evidence="2">Belongs to the chromate ion transporter (CHR) (TC 2.A.51) family.</text>
</comment>
<dbReference type="InterPro" id="IPR052518">
    <property type="entry name" value="CHR_Transporter"/>
</dbReference>
<dbReference type="InterPro" id="IPR003370">
    <property type="entry name" value="Chromate_transpt"/>
</dbReference>
<protein>
    <submittedName>
        <fullName evidence="8">Chromate transporter</fullName>
    </submittedName>
</protein>
<feature type="transmembrane region" description="Helical" evidence="7">
    <location>
        <begin position="54"/>
        <end position="78"/>
    </location>
</feature>
<comment type="subcellular location">
    <subcellularLocation>
        <location evidence="1">Cell membrane</location>
        <topology evidence="1">Multi-pass membrane protein</topology>
    </subcellularLocation>
</comment>
<dbReference type="GO" id="GO:0005886">
    <property type="term" value="C:plasma membrane"/>
    <property type="evidence" value="ECO:0007669"/>
    <property type="project" value="UniProtKB-SubCell"/>
</dbReference>
<evidence type="ECO:0000256" key="5">
    <source>
        <dbReference type="ARBA" id="ARBA00022989"/>
    </source>
</evidence>
<feature type="transmembrane region" description="Helical" evidence="7">
    <location>
        <begin position="14"/>
        <end position="33"/>
    </location>
</feature>
<keyword evidence="4 7" id="KW-0812">Transmembrane</keyword>
<dbReference type="AlphaFoldDB" id="A0A081P9S7"/>
<evidence type="ECO:0000256" key="7">
    <source>
        <dbReference type="SAM" id="Phobius"/>
    </source>
</evidence>
<comment type="caution">
    <text evidence="8">The sequence shown here is derived from an EMBL/GenBank/DDBJ whole genome shotgun (WGS) entry which is preliminary data.</text>
</comment>
<proteinExistence type="inferred from homology"/>
<accession>A0A081P9S7</accession>
<evidence type="ECO:0000256" key="2">
    <source>
        <dbReference type="ARBA" id="ARBA00005262"/>
    </source>
</evidence>
<organism evidence="8 9">
    <name type="scientific">Paenibacillus tyrfis</name>
    <dbReference type="NCBI Taxonomy" id="1501230"/>
    <lineage>
        <taxon>Bacteria</taxon>
        <taxon>Bacillati</taxon>
        <taxon>Bacillota</taxon>
        <taxon>Bacilli</taxon>
        <taxon>Bacillales</taxon>
        <taxon>Paenibacillaceae</taxon>
        <taxon>Paenibacillus</taxon>
    </lineage>
</organism>
<evidence type="ECO:0000256" key="1">
    <source>
        <dbReference type="ARBA" id="ARBA00004651"/>
    </source>
</evidence>
<dbReference type="EMBL" id="JNVM01000003">
    <property type="protein sequence ID" value="KEQ27450.1"/>
    <property type="molecule type" value="Genomic_DNA"/>
</dbReference>
<keyword evidence="3" id="KW-1003">Cell membrane</keyword>
<dbReference type="Proteomes" id="UP000028123">
    <property type="component" value="Unassembled WGS sequence"/>
</dbReference>